<dbReference type="GO" id="GO:0003677">
    <property type="term" value="F:DNA binding"/>
    <property type="evidence" value="ECO:0007669"/>
    <property type="project" value="InterPro"/>
</dbReference>
<evidence type="ECO:0000313" key="3">
    <source>
        <dbReference type="Proteomes" id="UP000219281"/>
    </source>
</evidence>
<dbReference type="NCBIfam" id="NF033573">
    <property type="entry name" value="transpos_IS200"/>
    <property type="match status" value="1"/>
</dbReference>
<dbReference type="GO" id="GO:0006313">
    <property type="term" value="P:DNA transposition"/>
    <property type="evidence" value="ECO:0007669"/>
    <property type="project" value="InterPro"/>
</dbReference>
<dbReference type="PANTHER" id="PTHR33360">
    <property type="entry name" value="TRANSPOSASE FOR INSERTION SEQUENCE ELEMENT IS200"/>
    <property type="match status" value="1"/>
</dbReference>
<accession>A0A285ZQ25</accession>
<dbReference type="Proteomes" id="UP000219281">
    <property type="component" value="Unassembled WGS sequence"/>
</dbReference>
<dbReference type="EMBL" id="OCMT01000001">
    <property type="protein sequence ID" value="SOD11744.1"/>
    <property type="molecule type" value="Genomic_DNA"/>
</dbReference>
<organism evidence="2 3">
    <name type="scientific">Pedobacter xixiisoli</name>
    <dbReference type="NCBI Taxonomy" id="1476464"/>
    <lineage>
        <taxon>Bacteria</taxon>
        <taxon>Pseudomonadati</taxon>
        <taxon>Bacteroidota</taxon>
        <taxon>Sphingobacteriia</taxon>
        <taxon>Sphingobacteriales</taxon>
        <taxon>Sphingobacteriaceae</taxon>
        <taxon>Pedobacter</taxon>
    </lineage>
</organism>
<reference evidence="3" key="1">
    <citation type="submission" date="2017-09" db="EMBL/GenBank/DDBJ databases">
        <authorList>
            <person name="Varghese N."/>
            <person name="Submissions S."/>
        </authorList>
    </citation>
    <scope>NUCLEOTIDE SEQUENCE [LARGE SCALE GENOMIC DNA]</scope>
    <source>
        <strain evidence="3">CGMCC 1.12803</strain>
    </source>
</reference>
<dbReference type="Pfam" id="PF01797">
    <property type="entry name" value="Y1_Tnp"/>
    <property type="match status" value="1"/>
</dbReference>
<dbReference type="SUPFAM" id="SSF143422">
    <property type="entry name" value="Transposase IS200-like"/>
    <property type="match status" value="1"/>
</dbReference>
<dbReference type="SMART" id="SM01321">
    <property type="entry name" value="Y1_Tnp"/>
    <property type="match status" value="1"/>
</dbReference>
<evidence type="ECO:0000259" key="1">
    <source>
        <dbReference type="SMART" id="SM01321"/>
    </source>
</evidence>
<proteinExistence type="predicted"/>
<protein>
    <submittedName>
        <fullName evidence="2">REP element-mobilizing transposase RayT</fullName>
    </submittedName>
</protein>
<dbReference type="Gene3D" id="3.30.70.1290">
    <property type="entry name" value="Transposase IS200-like"/>
    <property type="match status" value="1"/>
</dbReference>
<keyword evidence="3" id="KW-1185">Reference proteome</keyword>
<dbReference type="GO" id="GO:0004803">
    <property type="term" value="F:transposase activity"/>
    <property type="evidence" value="ECO:0007669"/>
    <property type="project" value="InterPro"/>
</dbReference>
<gene>
    <name evidence="2" type="ORF">SAMN06297358_0312</name>
</gene>
<name>A0A285ZQ25_9SPHI</name>
<dbReference type="InterPro" id="IPR002686">
    <property type="entry name" value="Transposase_17"/>
</dbReference>
<dbReference type="InterPro" id="IPR036515">
    <property type="entry name" value="Transposase_17_sf"/>
</dbReference>
<dbReference type="RefSeq" id="WP_240774987.1">
    <property type="nucleotide sequence ID" value="NZ_OCMT01000001.1"/>
</dbReference>
<dbReference type="AlphaFoldDB" id="A0A285ZQ25"/>
<evidence type="ECO:0000313" key="2">
    <source>
        <dbReference type="EMBL" id="SOD11744.1"/>
    </source>
</evidence>
<sequence length="167" mass="19682">MIIKGNNCKKNENMASTYSQIYIQFVFAVKGRQNLLQKPWRDEVFKYMAGIITGKGQKSIIVNGVADHVHVFVGLKPIMNISDLIRDVKNNSSKFINEQNWIQGKFSWQEGYGAFSYAHSQVENVYQYIANQEEHHRTKTFKEEYLDFLEKFEIAHDEKYLFDWLEN</sequence>
<feature type="domain" description="Transposase IS200-like" evidence="1">
    <location>
        <begin position="18"/>
        <end position="132"/>
    </location>
</feature>
<dbReference type="PANTHER" id="PTHR33360:SF2">
    <property type="entry name" value="TRANSPOSASE FOR INSERTION SEQUENCE ELEMENT IS200"/>
    <property type="match status" value="1"/>
</dbReference>